<comment type="caution">
    <text evidence="6">The sequence shown here is derived from an EMBL/GenBank/DDBJ whole genome shotgun (WGS) entry which is preliminary data.</text>
</comment>
<feature type="compositionally biased region" description="Polar residues" evidence="4">
    <location>
        <begin position="546"/>
        <end position="562"/>
    </location>
</feature>
<feature type="domain" description="CW-type" evidence="5">
    <location>
        <begin position="1203"/>
        <end position="1256"/>
    </location>
</feature>
<keyword evidence="2" id="KW-0863">Zinc-finger</keyword>
<feature type="compositionally biased region" description="Basic residues" evidence="4">
    <location>
        <begin position="1093"/>
        <end position="1102"/>
    </location>
</feature>
<feature type="compositionally biased region" description="Basic and acidic residues" evidence="4">
    <location>
        <begin position="461"/>
        <end position="476"/>
    </location>
</feature>
<feature type="compositionally biased region" description="Acidic residues" evidence="4">
    <location>
        <begin position="574"/>
        <end position="588"/>
    </location>
</feature>
<dbReference type="InterPro" id="IPR042778">
    <property type="entry name" value="ZCWPW1/ZCWPW2"/>
</dbReference>
<evidence type="ECO:0000313" key="6">
    <source>
        <dbReference type="EMBL" id="KAK1742228.1"/>
    </source>
</evidence>
<evidence type="ECO:0000313" key="7">
    <source>
        <dbReference type="Proteomes" id="UP001224775"/>
    </source>
</evidence>
<evidence type="ECO:0000256" key="1">
    <source>
        <dbReference type="ARBA" id="ARBA00022723"/>
    </source>
</evidence>
<evidence type="ECO:0000259" key="5">
    <source>
        <dbReference type="PROSITE" id="PS51050"/>
    </source>
</evidence>
<keyword evidence="3" id="KW-0862">Zinc</keyword>
<dbReference type="Pfam" id="PF07496">
    <property type="entry name" value="zf-CW"/>
    <property type="match status" value="2"/>
</dbReference>
<feature type="compositionally biased region" description="Low complexity" evidence="4">
    <location>
        <begin position="665"/>
        <end position="678"/>
    </location>
</feature>
<keyword evidence="1" id="KW-0479">Metal-binding</keyword>
<accession>A0AAD9DDZ9</accession>
<feature type="compositionally biased region" description="Basic and acidic residues" evidence="4">
    <location>
        <begin position="281"/>
        <end position="296"/>
    </location>
</feature>
<dbReference type="CDD" id="cd04508">
    <property type="entry name" value="Tudor_SF"/>
    <property type="match status" value="1"/>
</dbReference>
<evidence type="ECO:0000256" key="2">
    <source>
        <dbReference type="ARBA" id="ARBA00022771"/>
    </source>
</evidence>
<feature type="region of interest" description="Disordered" evidence="4">
    <location>
        <begin position="638"/>
        <end position="1041"/>
    </location>
</feature>
<feature type="compositionally biased region" description="Basic and acidic residues" evidence="4">
    <location>
        <begin position="686"/>
        <end position="695"/>
    </location>
</feature>
<protein>
    <recommendedName>
        <fullName evidence="5">CW-type domain-containing protein</fullName>
    </recommendedName>
</protein>
<dbReference type="PROSITE" id="PS51050">
    <property type="entry name" value="ZF_CW"/>
    <property type="match status" value="2"/>
</dbReference>
<feature type="compositionally biased region" description="Basic and acidic residues" evidence="4">
    <location>
        <begin position="655"/>
        <end position="664"/>
    </location>
</feature>
<feature type="compositionally biased region" description="Low complexity" evidence="4">
    <location>
        <begin position="148"/>
        <end position="167"/>
    </location>
</feature>
<evidence type="ECO:0000256" key="4">
    <source>
        <dbReference type="SAM" id="MobiDB-lite"/>
    </source>
</evidence>
<dbReference type="Proteomes" id="UP001224775">
    <property type="component" value="Unassembled WGS sequence"/>
</dbReference>
<feature type="compositionally biased region" description="Low complexity" evidence="4">
    <location>
        <begin position="119"/>
        <end position="133"/>
    </location>
</feature>
<feature type="region of interest" description="Disordered" evidence="4">
    <location>
        <begin position="1070"/>
        <end position="1137"/>
    </location>
</feature>
<dbReference type="InterPro" id="IPR011124">
    <property type="entry name" value="Znf_CW"/>
</dbReference>
<reference evidence="6" key="1">
    <citation type="submission" date="2023-06" db="EMBL/GenBank/DDBJ databases">
        <title>Survivors Of The Sea: Transcriptome response of Skeletonema marinoi to long-term dormancy.</title>
        <authorList>
            <person name="Pinder M.I.M."/>
            <person name="Kourtchenko O."/>
            <person name="Robertson E.K."/>
            <person name="Larsson T."/>
            <person name="Maumus F."/>
            <person name="Osuna-Cruz C.M."/>
            <person name="Vancaester E."/>
            <person name="Stenow R."/>
            <person name="Vandepoele K."/>
            <person name="Ploug H."/>
            <person name="Bruchert V."/>
            <person name="Godhe A."/>
            <person name="Topel M."/>
        </authorList>
    </citation>
    <scope>NUCLEOTIDE SEQUENCE</scope>
    <source>
        <strain evidence="6">R05AC</strain>
    </source>
</reference>
<organism evidence="6 7">
    <name type="scientific">Skeletonema marinoi</name>
    <dbReference type="NCBI Taxonomy" id="267567"/>
    <lineage>
        <taxon>Eukaryota</taxon>
        <taxon>Sar</taxon>
        <taxon>Stramenopiles</taxon>
        <taxon>Ochrophyta</taxon>
        <taxon>Bacillariophyta</taxon>
        <taxon>Coscinodiscophyceae</taxon>
        <taxon>Thalassiosirophycidae</taxon>
        <taxon>Thalassiosirales</taxon>
        <taxon>Skeletonemataceae</taxon>
        <taxon>Skeletonema</taxon>
        <taxon>Skeletonema marinoi-dohrnii complex</taxon>
    </lineage>
</organism>
<feature type="region of interest" description="Disordered" evidence="4">
    <location>
        <begin position="13"/>
        <end position="34"/>
    </location>
</feature>
<feature type="domain" description="CW-type" evidence="5">
    <location>
        <begin position="1035"/>
        <end position="1088"/>
    </location>
</feature>
<dbReference type="EMBL" id="JATAAI010000011">
    <property type="protein sequence ID" value="KAK1742228.1"/>
    <property type="molecule type" value="Genomic_DNA"/>
</dbReference>
<keyword evidence="7" id="KW-1185">Reference proteome</keyword>
<feature type="compositionally biased region" description="Low complexity" evidence="4">
    <location>
        <begin position="697"/>
        <end position="729"/>
    </location>
</feature>
<sequence>MSSLRLALKQSLEDTTKIDTNHHHRRRLKKLKKKKKLLAAAQAAAAAGNASGEGVAVVNTEGAAGTTNLQEGGNDVGAAIHYLKPAPTTSGIRDPLKDGSASSSTLSSSDDDDDDDDSSSSSSSSSSDSSSSSSDDDDSDDDDDDDSSSSSSDSDSSSSSSDSSSSSEDNDTVDREAKQLFDADLSSSESDEHHHVVTTHHDGSNPMMMMMMDEDENSSTEKRRRKRLKKQSKTKLKARRKQQRERRDQNDAAVLIQSHWKKKAQAGGGDDVDVDGGGNVEEGRGYRPDTTHEGGEMKQPPLPPTATATAGEEQPTNNPPSTTATTTATATSKKTSKTVEPPHPQILHHITLMSEKRQRRSIHTNLRVKVRFVKKANIQGKLTRKLKWYGGVIVGIGNKGRKVKIEYDDGTSEVADFPDKDIIVDDVNNGVHGSAVVGEGEKVVNKGSAFRPRSGGVMVGEDSKKEGGGGGGEKKQGGMMNVDDIIVGAQVPATTVKELSLSAPPEEMSQDKFVEPTPRLVSNEIVVEGGAAAVDEAASSIVKELSTNENETNSSTPQQQRNAPLANTAVAADEKEEASSEEEGEILEETTAPTPAISTFAPTPAAVEETNNTAVPGNFMAQGQLNPIVTKDADVPMMSTSLPQKEAESVPPSHGSDEKKKIDDSITIGATTTTTSAAVPSPSKKMAPEKEKEDNASSSSGSTCSSVSFAGPSSAADAAAAVADPAVAAVKTNAENMPVEMPSHVDVNNGEDANGEATLFDDDEDVKEPESSNGNDDDDEEEEEGEIDEGDEAASSPPKDEPPVPKKRGPLRIRIGLSAAVKRKIEEEMDAMNEATPRSKKKAKLSSDNSDGDANMEDAPADVTMPSTETTEKLKEPQGSMTEELAPKKRKSVDSEDASDGENQEGSGSKKASGVDGAAPPQRKKPGRKKKMTEIEKLKQDSIIEKTKQDSTLQDKDVSMNEAVDVDSGKSPRSFNSDTPEDDNAFSMARVGRKAAQRAAEKIAEKKTKKRNKDSTKESTEENTTTTAAPAVKAKKEEDPWVQCDRCHKWRHLPATVNLDDLPEHWFCELNTHDPKRNNCEAAEQTPKEVAKEKKRAKKLAWKKLQMEQAQALAKEGSKKRARSASPPPRGIDKEAEFDAVVATSIDKKSDDHVVNEATAAPPTTEPLPPKPKRRGRPPRSDKEKEKTPPNAPNAAPGGKGKDAPKQEWVQCEKCEKWRRLPPRISAEELPDVWYCSMNTWDINLATCTAIEDKHEENSKEYNVQSQIPTFAGSSSKTSYRNLIFGNGRQKRNISERMRAQESLFARDEEVDMSAPPTAMYAKSSAFFNKSLAKASAQETNKVLQPSIFDYMACSRVWAELNHMRRPNSKQHLYGYDKFCQPDGSLNKDSIDTLKAMSYFALGANVLSGNEVLLQVQLQQWGYEVPTSWLELRSLSTIEIVNFILDELIKDGLVECIVLDKLSLDNVLYRQRTISSEEAPQQQGIQAPAGCLKISKPWK</sequence>
<dbReference type="PANTHER" id="PTHR15999">
    <property type="entry name" value="ZINC FINGER CW-TYPE PWWP DOMAIN PROTEIN 1"/>
    <property type="match status" value="1"/>
</dbReference>
<feature type="compositionally biased region" description="Basic residues" evidence="4">
    <location>
        <begin position="222"/>
        <end position="244"/>
    </location>
</feature>
<feature type="region of interest" description="Disordered" evidence="4">
    <location>
        <begin position="1149"/>
        <end position="1208"/>
    </location>
</feature>
<feature type="compositionally biased region" description="Basic and acidic residues" evidence="4">
    <location>
        <begin position="1179"/>
        <end position="1188"/>
    </location>
</feature>
<name>A0AAD9DDZ9_9STRA</name>
<evidence type="ECO:0000256" key="3">
    <source>
        <dbReference type="ARBA" id="ARBA00022833"/>
    </source>
</evidence>
<feature type="compositionally biased region" description="Acidic residues" evidence="4">
    <location>
        <begin position="850"/>
        <end position="860"/>
    </location>
</feature>
<feature type="compositionally biased region" description="Basic and acidic residues" evidence="4">
    <location>
        <begin position="172"/>
        <end position="181"/>
    </location>
</feature>
<feature type="compositionally biased region" description="Basic and acidic residues" evidence="4">
    <location>
        <begin position="932"/>
        <end position="959"/>
    </location>
</feature>
<feature type="compositionally biased region" description="Acidic residues" evidence="4">
    <location>
        <begin position="775"/>
        <end position="792"/>
    </location>
</feature>
<feature type="compositionally biased region" description="Acidic residues" evidence="4">
    <location>
        <begin position="109"/>
        <end position="118"/>
    </location>
</feature>
<feature type="region of interest" description="Disordered" evidence="4">
    <location>
        <begin position="85"/>
        <end position="343"/>
    </location>
</feature>
<dbReference type="GO" id="GO:0008270">
    <property type="term" value="F:zinc ion binding"/>
    <property type="evidence" value="ECO:0007669"/>
    <property type="project" value="UniProtKB-KW"/>
</dbReference>
<dbReference type="PANTHER" id="PTHR15999:SF2">
    <property type="entry name" value="ZINC FINGER CW-TYPE PWWP DOMAIN PROTEIN 1"/>
    <property type="match status" value="1"/>
</dbReference>
<feature type="compositionally biased region" description="Basic and acidic residues" evidence="4">
    <location>
        <begin position="190"/>
        <end position="203"/>
    </location>
</feature>
<feature type="region of interest" description="Disordered" evidence="4">
    <location>
        <begin position="447"/>
        <end position="478"/>
    </location>
</feature>
<feature type="compositionally biased region" description="Acidic residues" evidence="4">
    <location>
        <begin position="134"/>
        <end position="147"/>
    </location>
</feature>
<feature type="compositionally biased region" description="Basic residues" evidence="4">
    <location>
        <begin position="922"/>
        <end position="931"/>
    </location>
</feature>
<feature type="compositionally biased region" description="Low complexity" evidence="4">
    <location>
        <begin position="305"/>
        <end position="333"/>
    </location>
</feature>
<dbReference type="Gene3D" id="3.30.40.100">
    <property type="match status" value="2"/>
</dbReference>
<feature type="compositionally biased region" description="Low complexity" evidence="4">
    <location>
        <begin position="1022"/>
        <end position="1032"/>
    </location>
</feature>
<proteinExistence type="predicted"/>
<feature type="compositionally biased region" description="Basic residues" evidence="4">
    <location>
        <begin position="22"/>
        <end position="34"/>
    </location>
</feature>
<feature type="compositionally biased region" description="Basic and acidic residues" evidence="4">
    <location>
        <begin position="1070"/>
        <end position="1079"/>
    </location>
</feature>
<gene>
    <name evidence="6" type="ORF">QTG54_006793</name>
</gene>
<feature type="region of interest" description="Disordered" evidence="4">
    <location>
        <begin position="546"/>
        <end position="599"/>
    </location>
</feature>